<dbReference type="EMBL" id="CP111027">
    <property type="protein sequence ID" value="WAR29987.1"/>
    <property type="molecule type" value="Genomic_DNA"/>
</dbReference>
<protein>
    <submittedName>
        <fullName evidence="2">SSPO-like protein</fullName>
    </submittedName>
</protein>
<dbReference type="Gene3D" id="2.20.100.10">
    <property type="entry name" value="Thrombospondin type-1 (TSP1) repeat"/>
    <property type="match status" value="1"/>
</dbReference>
<reference evidence="2" key="1">
    <citation type="submission" date="2022-11" db="EMBL/GenBank/DDBJ databases">
        <title>Centuries of genome instability and evolution in soft-shell clam transmissible cancer (bioRxiv).</title>
        <authorList>
            <person name="Hart S.F.M."/>
            <person name="Yonemitsu M.A."/>
            <person name="Giersch R.M."/>
            <person name="Beal B.F."/>
            <person name="Arriagada G."/>
            <person name="Davis B.W."/>
            <person name="Ostrander E.A."/>
            <person name="Goff S.P."/>
            <person name="Metzger M.J."/>
        </authorList>
    </citation>
    <scope>NUCLEOTIDE SEQUENCE</scope>
    <source>
        <strain evidence="2">MELC-2E11</strain>
        <tissue evidence="2">Siphon/mantle</tissue>
    </source>
</reference>
<dbReference type="Gene3D" id="3.90.215.10">
    <property type="entry name" value="Gamma Fibrinogen, chain A, domain 1"/>
    <property type="match status" value="1"/>
</dbReference>
<dbReference type="Proteomes" id="UP001164746">
    <property type="component" value="Chromosome 16"/>
</dbReference>
<dbReference type="PRINTS" id="PR01705">
    <property type="entry name" value="TSP1REPEAT"/>
</dbReference>
<dbReference type="Pfam" id="PF00147">
    <property type="entry name" value="Fibrinogen_C"/>
    <property type="match status" value="1"/>
</dbReference>
<dbReference type="SMART" id="SM00209">
    <property type="entry name" value="TSP1"/>
    <property type="match status" value="1"/>
</dbReference>
<dbReference type="InterPro" id="IPR014716">
    <property type="entry name" value="Fibrinogen_a/b/g_C_1"/>
</dbReference>
<accession>A0ABY7G7U0</accession>
<dbReference type="SUPFAM" id="SSF82895">
    <property type="entry name" value="TSP-1 type 1 repeat"/>
    <property type="match status" value="1"/>
</dbReference>
<evidence type="ECO:0000259" key="1">
    <source>
        <dbReference type="PROSITE" id="PS51406"/>
    </source>
</evidence>
<dbReference type="InterPro" id="IPR036056">
    <property type="entry name" value="Fibrinogen-like_C"/>
</dbReference>
<dbReference type="PROSITE" id="PS51406">
    <property type="entry name" value="FIBRINOGEN_C_2"/>
    <property type="match status" value="1"/>
</dbReference>
<dbReference type="InterPro" id="IPR000884">
    <property type="entry name" value="TSP1_rpt"/>
</dbReference>
<gene>
    <name evidence="2" type="ORF">MAR_003555</name>
</gene>
<feature type="domain" description="Fibrinogen C-terminal" evidence="1">
    <location>
        <begin position="59"/>
        <end position="110"/>
    </location>
</feature>
<dbReference type="NCBIfam" id="NF040941">
    <property type="entry name" value="GGGWT_bact"/>
    <property type="match status" value="1"/>
</dbReference>
<dbReference type="InterPro" id="IPR036383">
    <property type="entry name" value="TSP1_rpt_sf"/>
</dbReference>
<keyword evidence="3" id="KW-1185">Reference proteome</keyword>
<name>A0ABY7G7U0_MYAAR</name>
<evidence type="ECO:0000313" key="2">
    <source>
        <dbReference type="EMBL" id="WAR29987.1"/>
    </source>
</evidence>
<dbReference type="PROSITE" id="PS50092">
    <property type="entry name" value="TSP1"/>
    <property type="match status" value="1"/>
</dbReference>
<dbReference type="InterPro" id="IPR038877">
    <property type="entry name" value="THSD1"/>
</dbReference>
<organism evidence="2 3">
    <name type="scientific">Mya arenaria</name>
    <name type="common">Soft-shell clam</name>
    <dbReference type="NCBI Taxonomy" id="6604"/>
    <lineage>
        <taxon>Eukaryota</taxon>
        <taxon>Metazoa</taxon>
        <taxon>Spiralia</taxon>
        <taxon>Lophotrochozoa</taxon>
        <taxon>Mollusca</taxon>
        <taxon>Bivalvia</taxon>
        <taxon>Autobranchia</taxon>
        <taxon>Heteroconchia</taxon>
        <taxon>Euheterodonta</taxon>
        <taxon>Imparidentia</taxon>
        <taxon>Neoheterodontei</taxon>
        <taxon>Myida</taxon>
        <taxon>Myoidea</taxon>
        <taxon>Myidae</taxon>
        <taxon>Mya</taxon>
    </lineage>
</organism>
<proteinExistence type="predicted"/>
<dbReference type="PANTHER" id="PTHR16311">
    <property type="entry name" value="THROMBOSPONDIN TYPE I DOMAIN-CONTAINING 1"/>
    <property type="match status" value="1"/>
</dbReference>
<dbReference type="InterPro" id="IPR002181">
    <property type="entry name" value="Fibrinogen_a/b/g_C_dom"/>
</dbReference>
<dbReference type="PANTHER" id="PTHR16311:SF3">
    <property type="entry name" value="THROMBOSPONDIN TYPE-1 DOMAIN-CONTAINING PROTEIN 1"/>
    <property type="match status" value="1"/>
</dbReference>
<evidence type="ECO:0000313" key="3">
    <source>
        <dbReference type="Proteomes" id="UP001164746"/>
    </source>
</evidence>
<dbReference type="SUPFAM" id="SSF56496">
    <property type="entry name" value="Fibrinogen C-terminal domain-like"/>
    <property type="match status" value="1"/>
</dbReference>
<dbReference type="Pfam" id="PF00090">
    <property type="entry name" value="TSP_1"/>
    <property type="match status" value="1"/>
</dbReference>
<sequence>MQRIDGQWAEWSSWDSCSLSCGDGVQSRHRKCTNPSPTNGGVTCSGQVNESRACTIQICPRWFAGNDCSDVLKLGLSRGSGVYKITPWNMHREFDVYCDMDTEVGGWTVMSDLYLLSQTATRMDINHQPFTTYDRDVDQAPSDNCAKNMEVAGGSMSACAIT</sequence>